<name>D2PSZ6_KRIFD</name>
<evidence type="ECO:0000313" key="2">
    <source>
        <dbReference type="EMBL" id="ADB35048.1"/>
    </source>
</evidence>
<gene>
    <name evidence="2" type="ordered locus">Kfla_6045</name>
</gene>
<dbReference type="STRING" id="479435.Kfla_6045"/>
<dbReference type="RefSeq" id="WP_012923602.1">
    <property type="nucleotide sequence ID" value="NC_013729.1"/>
</dbReference>
<dbReference type="eggNOG" id="COG3187">
    <property type="taxonomic scope" value="Bacteria"/>
</dbReference>
<keyword evidence="3" id="KW-1185">Reference proteome</keyword>
<dbReference type="InterPro" id="IPR053147">
    <property type="entry name" value="Hsp_HslJ-like"/>
</dbReference>
<dbReference type="HOGENOM" id="CLU_058026_1_1_11"/>
<sequence length="256" mass="26460">MSAVATAGLLALLLSACGDESGAGGSATLSGKTYLSLAVTEDGKPKKLAPNTRIRLEFLDDGRLAATAGCNSIGGKARTGGGKLSVDELAVTEMGCDAPRHAQDTWLVQLLQSDPSWTTEADKLTITSGSTVLQLQDRETATPDVALDGTRWTLDTVITGELASTPGAANAHLTISGERVTGATGCNELQGIVARSGDKLTFGELGTTRRACDGDAAALEKTMLSTLNSEVSYSIEANRLRLRKADGSGLDFTAAR</sequence>
<feature type="domain" description="DUF306" evidence="1">
    <location>
        <begin position="29"/>
        <end position="134"/>
    </location>
</feature>
<dbReference type="PANTHER" id="PTHR35535:SF2">
    <property type="entry name" value="DUF306 DOMAIN-CONTAINING PROTEIN"/>
    <property type="match status" value="1"/>
</dbReference>
<evidence type="ECO:0000259" key="1">
    <source>
        <dbReference type="Pfam" id="PF03724"/>
    </source>
</evidence>
<dbReference type="InterPro" id="IPR005184">
    <property type="entry name" value="DUF306_Meta_HslJ"/>
</dbReference>
<proteinExistence type="predicted"/>
<dbReference type="AlphaFoldDB" id="D2PSZ6"/>
<dbReference type="InterPro" id="IPR038670">
    <property type="entry name" value="HslJ-like_sf"/>
</dbReference>
<evidence type="ECO:0000313" key="3">
    <source>
        <dbReference type="Proteomes" id="UP000007967"/>
    </source>
</evidence>
<dbReference type="Proteomes" id="UP000007967">
    <property type="component" value="Chromosome"/>
</dbReference>
<protein>
    <recommendedName>
        <fullName evidence="1">DUF306 domain-containing protein</fullName>
    </recommendedName>
</protein>
<dbReference type="PANTHER" id="PTHR35535">
    <property type="entry name" value="HEAT SHOCK PROTEIN HSLJ"/>
    <property type="match status" value="1"/>
</dbReference>
<feature type="domain" description="DUF306" evidence="1">
    <location>
        <begin position="146"/>
        <end position="248"/>
    </location>
</feature>
<dbReference type="OrthoDB" id="507754at2"/>
<reference evidence="2 3" key="2">
    <citation type="journal article" date="2010" name="Stand. Genomic Sci.">
        <title>Complete genome sequence of Kribbella flavida type strain (IFO 14399).</title>
        <authorList>
            <person name="Pukall R."/>
            <person name="Lapidus A."/>
            <person name="Glavina Del Rio T."/>
            <person name="Copeland A."/>
            <person name="Tice H."/>
            <person name="Cheng J.-F."/>
            <person name="Lucas S."/>
            <person name="Chen F."/>
            <person name="Nolan M."/>
            <person name="LaButti K."/>
            <person name="Pati A."/>
            <person name="Ivanova N."/>
            <person name="Mavrommatis K."/>
            <person name="Mikhailova N."/>
            <person name="Pitluck S."/>
            <person name="Bruce D."/>
            <person name="Goodwin L."/>
            <person name="Land M."/>
            <person name="Hauser L."/>
            <person name="Chang Y.-J."/>
            <person name="Jeffries C.D."/>
            <person name="Chen A."/>
            <person name="Palaniappan K."/>
            <person name="Chain P."/>
            <person name="Rohde M."/>
            <person name="Goeker M."/>
            <person name="Bristow J."/>
            <person name="Eisen J.A."/>
            <person name="Markowitz V."/>
            <person name="Hugenholtz P."/>
            <person name="Kyrpides N.C."/>
            <person name="Klenk H.-P."/>
            <person name="Brettin T."/>
        </authorList>
    </citation>
    <scope>NUCLEOTIDE SEQUENCE [LARGE SCALE GENOMIC DNA]</scope>
    <source>
        <strain evidence="3">DSM 17836 / JCM 10339 / NBRC 14399</strain>
    </source>
</reference>
<dbReference type="Gene3D" id="2.40.128.270">
    <property type="match status" value="2"/>
</dbReference>
<organism evidence="2 3">
    <name type="scientific">Kribbella flavida (strain DSM 17836 / JCM 10339 / NBRC 14399)</name>
    <dbReference type="NCBI Taxonomy" id="479435"/>
    <lineage>
        <taxon>Bacteria</taxon>
        <taxon>Bacillati</taxon>
        <taxon>Actinomycetota</taxon>
        <taxon>Actinomycetes</taxon>
        <taxon>Propionibacteriales</taxon>
        <taxon>Kribbellaceae</taxon>
        <taxon>Kribbella</taxon>
    </lineage>
</organism>
<dbReference type="Pfam" id="PF03724">
    <property type="entry name" value="META"/>
    <property type="match status" value="2"/>
</dbReference>
<dbReference type="KEGG" id="kfl:Kfla_6045"/>
<dbReference type="EMBL" id="CP001736">
    <property type="protein sequence ID" value="ADB35048.1"/>
    <property type="molecule type" value="Genomic_DNA"/>
</dbReference>
<reference evidence="3" key="1">
    <citation type="submission" date="2009-09" db="EMBL/GenBank/DDBJ databases">
        <title>The complete genome of Kribbella flavida DSM 17836.</title>
        <authorList>
            <consortium name="US DOE Joint Genome Institute (JGI-PGF)"/>
            <person name="Lucas S."/>
            <person name="Copeland A."/>
            <person name="Lapidus A."/>
            <person name="Glavina del Rio T."/>
            <person name="Dalin E."/>
            <person name="Tice H."/>
            <person name="Bruce D."/>
            <person name="Goodwin L."/>
            <person name="Pitluck S."/>
            <person name="Kyrpides N."/>
            <person name="Mavromatis K."/>
            <person name="Ivanova N."/>
            <person name="Saunders E."/>
            <person name="Brettin T."/>
            <person name="Detter J.C."/>
            <person name="Han C."/>
            <person name="Larimer F."/>
            <person name="Land M."/>
            <person name="Hauser L."/>
            <person name="Markowitz V."/>
            <person name="Cheng J.-F."/>
            <person name="Hugenholtz P."/>
            <person name="Woyke T."/>
            <person name="Wu D."/>
            <person name="Pukall R."/>
            <person name="Klenk H.-P."/>
            <person name="Eisen J.A."/>
        </authorList>
    </citation>
    <scope>NUCLEOTIDE SEQUENCE [LARGE SCALE GENOMIC DNA]</scope>
    <source>
        <strain evidence="3">DSM 17836 / JCM 10339 / NBRC 14399</strain>
    </source>
</reference>
<accession>D2PSZ6</accession>